<evidence type="ECO:0000313" key="1">
    <source>
        <dbReference type="EMBL" id="KIW17026.1"/>
    </source>
</evidence>
<gene>
    <name evidence="1" type="ORF">PV08_04217</name>
</gene>
<dbReference type="Proteomes" id="UP000053328">
    <property type="component" value="Unassembled WGS sequence"/>
</dbReference>
<protein>
    <submittedName>
        <fullName evidence="1">Uncharacterized protein</fullName>
    </submittedName>
</protein>
<proteinExistence type="predicted"/>
<dbReference type="HOGENOM" id="CLU_2812365_0_0_1"/>
<accession>A0A0D1YPE2</accession>
<dbReference type="AlphaFoldDB" id="A0A0D1YPE2"/>
<reference evidence="1 2" key="1">
    <citation type="submission" date="2015-01" db="EMBL/GenBank/DDBJ databases">
        <title>The Genome Sequence of Exophiala spinifera CBS89968.</title>
        <authorList>
            <consortium name="The Broad Institute Genomics Platform"/>
            <person name="Cuomo C."/>
            <person name="de Hoog S."/>
            <person name="Gorbushina A."/>
            <person name="Stielow B."/>
            <person name="Teixiera M."/>
            <person name="Abouelleil A."/>
            <person name="Chapman S.B."/>
            <person name="Priest M."/>
            <person name="Young S.K."/>
            <person name="Wortman J."/>
            <person name="Nusbaum C."/>
            <person name="Birren B."/>
        </authorList>
    </citation>
    <scope>NUCLEOTIDE SEQUENCE [LARGE SCALE GENOMIC DNA]</scope>
    <source>
        <strain evidence="1 2">CBS 89968</strain>
    </source>
</reference>
<dbReference type="RefSeq" id="XP_016237242.1">
    <property type="nucleotide sequence ID" value="XM_016378565.1"/>
</dbReference>
<organism evidence="1 2">
    <name type="scientific">Exophiala spinifera</name>
    <dbReference type="NCBI Taxonomy" id="91928"/>
    <lineage>
        <taxon>Eukaryota</taxon>
        <taxon>Fungi</taxon>
        <taxon>Dikarya</taxon>
        <taxon>Ascomycota</taxon>
        <taxon>Pezizomycotina</taxon>
        <taxon>Eurotiomycetes</taxon>
        <taxon>Chaetothyriomycetidae</taxon>
        <taxon>Chaetothyriales</taxon>
        <taxon>Herpotrichiellaceae</taxon>
        <taxon>Exophiala</taxon>
    </lineage>
</organism>
<dbReference type="EMBL" id="KN847494">
    <property type="protein sequence ID" value="KIW17026.1"/>
    <property type="molecule type" value="Genomic_DNA"/>
</dbReference>
<keyword evidence="2" id="KW-1185">Reference proteome</keyword>
<evidence type="ECO:0000313" key="2">
    <source>
        <dbReference type="Proteomes" id="UP000053328"/>
    </source>
</evidence>
<dbReference type="GeneID" id="27331300"/>
<sequence length="67" mass="7314">MYAGVEQGLIYPASLQQFKGEVGDVRRDSKSFKFQGIGVSRCLTYEPPKGFVQPDLGLGNLPNSNHA</sequence>
<name>A0A0D1YPE2_9EURO</name>
<dbReference type="VEuPathDB" id="FungiDB:PV08_04217"/>